<gene>
    <name evidence="11" type="ORF">RND71_021692</name>
</gene>
<organism evidence="11 12">
    <name type="scientific">Anisodus tanguticus</name>
    <dbReference type="NCBI Taxonomy" id="243964"/>
    <lineage>
        <taxon>Eukaryota</taxon>
        <taxon>Viridiplantae</taxon>
        <taxon>Streptophyta</taxon>
        <taxon>Embryophyta</taxon>
        <taxon>Tracheophyta</taxon>
        <taxon>Spermatophyta</taxon>
        <taxon>Magnoliopsida</taxon>
        <taxon>eudicotyledons</taxon>
        <taxon>Gunneridae</taxon>
        <taxon>Pentapetalae</taxon>
        <taxon>asterids</taxon>
        <taxon>lamiids</taxon>
        <taxon>Solanales</taxon>
        <taxon>Solanaceae</taxon>
        <taxon>Solanoideae</taxon>
        <taxon>Hyoscyameae</taxon>
        <taxon>Anisodus</taxon>
    </lineage>
</organism>
<dbReference type="Proteomes" id="UP001291623">
    <property type="component" value="Unassembled WGS sequence"/>
</dbReference>
<evidence type="ECO:0000256" key="5">
    <source>
        <dbReference type="ARBA" id="ARBA00022679"/>
    </source>
</evidence>
<dbReference type="GO" id="GO:0061630">
    <property type="term" value="F:ubiquitin protein ligase activity"/>
    <property type="evidence" value="ECO:0007669"/>
    <property type="project" value="UniProtKB-EC"/>
</dbReference>
<evidence type="ECO:0000259" key="10">
    <source>
        <dbReference type="Pfam" id="PF11145"/>
    </source>
</evidence>
<keyword evidence="5" id="KW-0808">Transferase</keyword>
<sequence>MDATPFISVVMLGETELVTQLDKYWGMIKDCYLLPQIIGFMDCKLPLSKFYYIGFTVLRFLLRGYDYLRDPVFSVYFHSEDSAVSSQFLSKFENVGMMMILAFLATVYLIQQENFKTFI</sequence>
<comment type="subcellular location">
    <subcellularLocation>
        <location evidence="2">Endomembrane system</location>
        <topology evidence="2">Multi-pass membrane protein</topology>
    </subcellularLocation>
</comment>
<reference evidence="11" key="1">
    <citation type="submission" date="2023-12" db="EMBL/GenBank/DDBJ databases">
        <title>Genome assembly of Anisodus tanguticus.</title>
        <authorList>
            <person name="Wang Y.-J."/>
        </authorList>
    </citation>
    <scope>NUCLEOTIDE SEQUENCE</scope>
    <source>
        <strain evidence="11">KB-2021</strain>
        <tissue evidence="11">Leaf</tissue>
    </source>
</reference>
<proteinExistence type="predicted"/>
<keyword evidence="7" id="KW-0833">Ubl conjugation pathway</keyword>
<evidence type="ECO:0000256" key="3">
    <source>
        <dbReference type="ARBA" id="ARBA00004906"/>
    </source>
</evidence>
<comment type="catalytic activity">
    <reaction evidence="1">
        <text>S-ubiquitinyl-[E2 ubiquitin-conjugating enzyme]-L-cysteine + [acceptor protein]-L-lysine = [E2 ubiquitin-conjugating enzyme]-L-cysteine + N(6)-ubiquitinyl-[acceptor protein]-L-lysine.</text>
        <dbReference type="EC" id="2.3.2.27"/>
    </reaction>
</comment>
<dbReference type="EC" id="2.3.2.27" evidence="4"/>
<dbReference type="PANTHER" id="PTHR33389:SF26">
    <property type="match status" value="1"/>
</dbReference>
<evidence type="ECO:0000256" key="9">
    <source>
        <dbReference type="ARBA" id="ARBA00023136"/>
    </source>
</evidence>
<comment type="pathway">
    <text evidence="3">Protein modification; protein ubiquitination.</text>
</comment>
<dbReference type="EMBL" id="JAVYJV010000011">
    <property type="protein sequence ID" value="KAK4359463.1"/>
    <property type="molecule type" value="Genomic_DNA"/>
</dbReference>
<evidence type="ECO:0000256" key="4">
    <source>
        <dbReference type="ARBA" id="ARBA00012483"/>
    </source>
</evidence>
<keyword evidence="12" id="KW-1185">Reference proteome</keyword>
<evidence type="ECO:0000256" key="6">
    <source>
        <dbReference type="ARBA" id="ARBA00022692"/>
    </source>
</evidence>
<evidence type="ECO:0000256" key="2">
    <source>
        <dbReference type="ARBA" id="ARBA00004127"/>
    </source>
</evidence>
<accession>A0AAE1RYI7</accession>
<evidence type="ECO:0000256" key="7">
    <source>
        <dbReference type="ARBA" id="ARBA00022786"/>
    </source>
</evidence>
<comment type="caution">
    <text evidence="11">The sequence shown here is derived from an EMBL/GenBank/DDBJ whole genome shotgun (WGS) entry which is preliminary data.</text>
</comment>
<keyword evidence="6" id="KW-0812">Transmembrane</keyword>
<evidence type="ECO:0000256" key="1">
    <source>
        <dbReference type="ARBA" id="ARBA00000900"/>
    </source>
</evidence>
<dbReference type="Pfam" id="PF11145">
    <property type="entry name" value="DUF2921"/>
    <property type="match status" value="1"/>
</dbReference>
<protein>
    <recommendedName>
        <fullName evidence="4">RING-type E3 ubiquitin transferase</fullName>
        <ecNumber evidence="4">2.3.2.27</ecNumber>
    </recommendedName>
</protein>
<dbReference type="AlphaFoldDB" id="A0AAE1RYI7"/>
<dbReference type="InterPro" id="IPR021319">
    <property type="entry name" value="DUF2921"/>
</dbReference>
<keyword evidence="8" id="KW-1133">Transmembrane helix</keyword>
<evidence type="ECO:0000256" key="8">
    <source>
        <dbReference type="ARBA" id="ARBA00022989"/>
    </source>
</evidence>
<evidence type="ECO:0000313" key="11">
    <source>
        <dbReference type="EMBL" id="KAK4359463.1"/>
    </source>
</evidence>
<keyword evidence="9" id="KW-0472">Membrane</keyword>
<dbReference type="PANTHER" id="PTHR33389">
    <property type="entry name" value="FAMILY PROTEIN, PUTATIVE (DUF2921)-RELATED"/>
    <property type="match status" value="1"/>
</dbReference>
<dbReference type="GO" id="GO:0012505">
    <property type="term" value="C:endomembrane system"/>
    <property type="evidence" value="ECO:0007669"/>
    <property type="project" value="UniProtKB-SubCell"/>
</dbReference>
<name>A0AAE1RYI7_9SOLA</name>
<feature type="domain" description="SWEET-like" evidence="10">
    <location>
        <begin position="21"/>
        <end position="113"/>
    </location>
</feature>
<evidence type="ECO:0000313" key="12">
    <source>
        <dbReference type="Proteomes" id="UP001291623"/>
    </source>
</evidence>